<feature type="region of interest" description="Disordered" evidence="2">
    <location>
        <begin position="5224"/>
        <end position="5306"/>
    </location>
</feature>
<comment type="caution">
    <text evidence="5">The sequence shown here is derived from an EMBL/GenBank/DDBJ whole genome shotgun (WGS) entry which is preliminary data.</text>
</comment>
<reference evidence="5 6" key="1">
    <citation type="submission" date="2024-03" db="EMBL/GenBank/DDBJ databases">
        <title>Aureococcus anophagefferens CCMP1851 and Kratosvirus quantuckense: Draft genome of a second virus-susceptible host strain in the model system.</title>
        <authorList>
            <person name="Chase E."/>
            <person name="Truchon A.R."/>
            <person name="Schepens W."/>
            <person name="Wilhelm S.W."/>
        </authorList>
    </citation>
    <scope>NUCLEOTIDE SEQUENCE [LARGE SCALE GENOMIC DNA]</scope>
    <source>
        <strain evidence="5 6">CCMP1851</strain>
    </source>
</reference>
<accession>A0ABR1G9Z0</accession>
<feature type="compositionally biased region" description="Basic and acidic residues" evidence="2">
    <location>
        <begin position="3402"/>
        <end position="3418"/>
    </location>
</feature>
<feature type="compositionally biased region" description="Basic and acidic residues" evidence="2">
    <location>
        <begin position="5758"/>
        <end position="5771"/>
    </location>
</feature>
<feature type="region of interest" description="Disordered" evidence="2">
    <location>
        <begin position="3685"/>
        <end position="3947"/>
    </location>
</feature>
<feature type="domain" description="Elongation factor 1 beta central acidic region eukaryote" evidence="4">
    <location>
        <begin position="5249"/>
        <end position="5276"/>
    </location>
</feature>
<protein>
    <recommendedName>
        <fullName evidence="4">Elongation factor 1 beta central acidic region eukaryote domain-containing protein</fullName>
    </recommendedName>
</protein>
<dbReference type="Gene3D" id="2.10.50.10">
    <property type="entry name" value="Tumor Necrosis Factor Receptor, subunit A, domain 2"/>
    <property type="match status" value="5"/>
</dbReference>
<feature type="signal peptide" evidence="3">
    <location>
        <begin position="1"/>
        <end position="20"/>
    </location>
</feature>
<feature type="compositionally biased region" description="Acidic residues" evidence="2">
    <location>
        <begin position="3721"/>
        <end position="3732"/>
    </location>
</feature>
<feature type="compositionally biased region" description="Low complexity" evidence="2">
    <location>
        <begin position="5588"/>
        <end position="5603"/>
    </location>
</feature>
<feature type="compositionally biased region" description="Basic and acidic residues" evidence="2">
    <location>
        <begin position="4430"/>
        <end position="4451"/>
    </location>
</feature>
<feature type="compositionally biased region" description="Basic and acidic residues" evidence="2">
    <location>
        <begin position="4010"/>
        <end position="4024"/>
    </location>
</feature>
<feature type="compositionally biased region" description="Low complexity" evidence="2">
    <location>
        <begin position="4239"/>
        <end position="4258"/>
    </location>
</feature>
<feature type="compositionally biased region" description="Basic and acidic residues" evidence="2">
    <location>
        <begin position="3850"/>
        <end position="3884"/>
    </location>
</feature>
<feature type="domain" description="Elongation factor 1 beta central acidic region eukaryote" evidence="4">
    <location>
        <begin position="3838"/>
        <end position="3865"/>
    </location>
</feature>
<feature type="region of interest" description="Disordered" evidence="2">
    <location>
        <begin position="4430"/>
        <end position="4486"/>
    </location>
</feature>
<dbReference type="Proteomes" id="UP001363151">
    <property type="component" value="Unassembled WGS sequence"/>
</dbReference>
<feature type="coiled-coil region" evidence="1">
    <location>
        <begin position="3095"/>
        <end position="3122"/>
    </location>
</feature>
<feature type="region of interest" description="Disordered" evidence="2">
    <location>
        <begin position="5753"/>
        <end position="5777"/>
    </location>
</feature>
<dbReference type="EMBL" id="JBBJCI010000038">
    <property type="protein sequence ID" value="KAK7250166.1"/>
    <property type="molecule type" value="Genomic_DNA"/>
</dbReference>
<dbReference type="CDD" id="cd06503">
    <property type="entry name" value="ATP-synt_Fo_b"/>
    <property type="match status" value="1"/>
</dbReference>
<feature type="domain" description="Elongation factor 1 beta central acidic region eukaryote" evidence="4">
    <location>
        <begin position="4831"/>
        <end position="4858"/>
    </location>
</feature>
<feature type="compositionally biased region" description="Polar residues" evidence="2">
    <location>
        <begin position="5450"/>
        <end position="5459"/>
    </location>
</feature>
<feature type="compositionally biased region" description="Basic and acidic residues" evidence="2">
    <location>
        <begin position="3685"/>
        <end position="3698"/>
    </location>
</feature>
<feature type="compositionally biased region" description="Basic and acidic residues" evidence="2">
    <location>
        <begin position="3893"/>
        <end position="3924"/>
    </location>
</feature>
<dbReference type="InterPro" id="IPR018940">
    <property type="entry name" value="EF-1_beta_acid_region_euk"/>
</dbReference>
<feature type="region of interest" description="Disordered" evidence="2">
    <location>
        <begin position="5588"/>
        <end position="5629"/>
    </location>
</feature>
<feature type="domain" description="Elongation factor 1 beta central acidic region eukaryote" evidence="4">
    <location>
        <begin position="4128"/>
        <end position="4156"/>
    </location>
</feature>
<dbReference type="InterPro" id="IPR009030">
    <property type="entry name" value="Growth_fac_rcpt_cys_sf"/>
</dbReference>
<proteinExistence type="predicted"/>
<feature type="chain" id="PRO_5045515960" description="Elongation factor 1 beta central acidic region eukaryote domain-containing protein" evidence="3">
    <location>
        <begin position="21"/>
        <end position="5777"/>
    </location>
</feature>
<evidence type="ECO:0000256" key="1">
    <source>
        <dbReference type="SAM" id="Coils"/>
    </source>
</evidence>
<feature type="compositionally biased region" description="Basic and acidic residues" evidence="2">
    <location>
        <begin position="2941"/>
        <end position="2953"/>
    </location>
</feature>
<feature type="region of interest" description="Disordered" evidence="2">
    <location>
        <begin position="4897"/>
        <end position="4976"/>
    </location>
</feature>
<feature type="compositionally biased region" description="Acidic residues" evidence="2">
    <location>
        <begin position="2792"/>
        <end position="2804"/>
    </location>
</feature>
<feature type="domain" description="Elongation factor 1 beta central acidic region eukaryote" evidence="4">
    <location>
        <begin position="3235"/>
        <end position="3263"/>
    </location>
</feature>
<evidence type="ECO:0000313" key="6">
    <source>
        <dbReference type="Proteomes" id="UP001363151"/>
    </source>
</evidence>
<feature type="region of interest" description="Disordered" evidence="2">
    <location>
        <begin position="2932"/>
        <end position="2970"/>
    </location>
</feature>
<feature type="region of interest" description="Disordered" evidence="2">
    <location>
        <begin position="5422"/>
        <end position="5460"/>
    </location>
</feature>
<feature type="domain" description="Elongation factor 1 beta central acidic region eukaryote" evidence="4">
    <location>
        <begin position="4605"/>
        <end position="4632"/>
    </location>
</feature>
<feature type="compositionally biased region" description="Low complexity" evidence="2">
    <location>
        <begin position="5422"/>
        <end position="5433"/>
    </location>
</feature>
<feature type="compositionally biased region" description="Low complexity" evidence="2">
    <location>
        <begin position="3811"/>
        <end position="3841"/>
    </location>
</feature>
<feature type="region of interest" description="Disordered" evidence="2">
    <location>
        <begin position="3175"/>
        <end position="3199"/>
    </location>
</feature>
<dbReference type="SMART" id="SM01411">
    <property type="entry name" value="Ephrin_rec_like"/>
    <property type="match status" value="27"/>
</dbReference>
<feature type="region of interest" description="Disordered" evidence="2">
    <location>
        <begin position="3402"/>
        <end position="3427"/>
    </location>
</feature>
<feature type="compositionally biased region" description="Low complexity" evidence="2">
    <location>
        <begin position="4831"/>
        <end position="4845"/>
    </location>
</feature>
<evidence type="ECO:0000259" key="4">
    <source>
        <dbReference type="SMART" id="SM01182"/>
    </source>
</evidence>
<keyword evidence="6" id="KW-1185">Reference proteome</keyword>
<feature type="compositionally biased region" description="Basic and acidic residues" evidence="2">
    <location>
        <begin position="4767"/>
        <end position="4830"/>
    </location>
</feature>
<feature type="compositionally biased region" description="Basic and acidic residues" evidence="2">
    <location>
        <begin position="5243"/>
        <end position="5273"/>
    </location>
</feature>
<feature type="compositionally biased region" description="Basic and acidic residues" evidence="2">
    <location>
        <begin position="3982"/>
        <end position="3998"/>
    </location>
</feature>
<feature type="compositionally biased region" description="Basic and acidic residues" evidence="2">
    <location>
        <begin position="4685"/>
        <end position="4695"/>
    </location>
</feature>
<feature type="coiled-coil region" evidence="1">
    <location>
        <begin position="5670"/>
        <end position="5709"/>
    </location>
</feature>
<feature type="domain" description="Elongation factor 1 beta central acidic region eukaryote" evidence="4">
    <location>
        <begin position="2840"/>
        <end position="2867"/>
    </location>
</feature>
<feature type="compositionally biased region" description="Basic and acidic residues" evidence="2">
    <location>
        <begin position="3769"/>
        <end position="3810"/>
    </location>
</feature>
<feature type="compositionally biased region" description="Low complexity" evidence="2">
    <location>
        <begin position="5612"/>
        <end position="5621"/>
    </location>
</feature>
<sequence length="5777" mass="611316">MARPRPTTLLLVLALHRARAVTTGQYGICPRGHACPAGSGTPLPCPAGKMSYALGLTSLSQCKDCTAGFVCPESGTVNATEPCAPGFWCPGGDASSNRSCTLGHYCAGGDRAPEPCAAGSFQNTTGAASCHACTPGSYCEQAAIYPRDCPEGFYCPKETTYATEFACPNGTYSNRTMLRSVDGCEPCFGGHYCETDGLGWPTGECADGYYCGLGANVATPDEKQLATSIYQGETCADQSTEDDANGVCPRGHYCPEGSTSPTACPPGTQNGALGRFNLSHCEPCEASFYCPDSGTIDATIPCEPGFYCPGGDVQPTLLCTEGHYCAGGDADPEPCAPGTFANVTGASECAACPISHYCELATVTPQWCPKGFYCPLHTQYGSQHPCPNGTFTNRTRLAHEADCEPCSPGHYCGAPGLPEPQGPCEAGFYCALGSATATPGDGEFERYLGETCNVMRPSETNGVCPLGHYCEEGSIAPTQCPPGTESKARGLHNVTECRPCTAGYVCPESGTINATIPCPANFSCPGGDIVATVTCPEGHYCAGGDAAPAPCEPGTYQNATAQDSCLDCPAGFYCEQATAVPQICPRGYACPAKTEYATAFPCPDGSFGNETMLNGTDQCEACTPGLYCNETGLTAPVGPCAAGYYCASGSNTSTPGDGEHWTYVGETCNSLQPGELSGVCPVGHYCEEGSIAPTQCPPGTESTARGLRNVSECPPCSAGFTCPNASTVVASKPCAPRFYCPGGDVVPTLLCSPGHFCDGGDPAPAPCLAGTYQDAEGQTDCKLCPAGYFCENATVTPADCPLGSYCPNGTRYGAQFLCPAGTYANRSLDQRLKTVDECDPCPPGSYCGSPGLAQPTGPCESGYYCASGSTTATPGDGDDDTYVGETCADQSDAELSGVCPVGHYCEEGSIAPTQCPPGTASNARGLHAESECAACPGGFICPESGMVSTNQTCAVGFYCPGGDVISTLICPRGHQCEAGTAEPVPCPLGTYNNATGATTCADCPAGAFCPVGAESIVLCPRGYYCPPLTGLGVDNPCPAGTYDPARAGLGGSYDNYTGLKELSDCTPCSPGMYCGEAALYRPSGICEEGFFCAAGAASPTPGINDTWVYNGETCNDALDVNGTNGVCPPGHWCPSNCSAPEQCPPGTMSTARGLRNASECLPCEPGFVCDTAAIVYPTVPCDPGFYCPGGDATATLVCLAGHSCPGGNAVPTDCVAGTYGPTENLAECPACPAGYWCPAGSITPDPCVEGYYCPEGTRFAQQYPCPPGSFSTGTMLEAASECTSSPPGTYSQASGLTAPEGLCGPGHYCALGATSPQPDGSDATGGLCAAGSVCVGAAQVPNPDGVDSSGYPCPPGHYCPEGSEHEVGCAPGTYQPSSGQGSCLVCPAGKVCRGNTTVPEDCPLQRYCEAGSGAGVLCPAGSWGHETALETASDCAACPASMYCVDGNVTGECAAGHFCRSGAGSATPTRDVAVEDKMIYDASVWSVFTNGQCPPGHYCPKASPDPVLCTNATWRNWTHASSVDDCAPCPEGYECVPGDPVPIPCPRGAYSPLGFDPIPCPRYTYNSDLAQYAEEHCKPCPAGAFCEYPGTAYHQQYPCPEGHYCLEKSDGPIECPGGYYQPELRATNQTACLGCPADSFCGPGSGIPVHCADPRGDIGYYCPKYSANRTICPAGQYCPAGDSYRGGFPFDCPAGYYCPQGSLAPKLCPNGTYCPPMSGEYRWCPLGYKNKVDANNSRTSVADSCEVCPPGTHGADPKRLECAECLPGYVCLGETRSATPSDRWLDRGYECPAGSYCPSGSTIETQCAPGSSNPLTGSSNASACVLCNVDAYQDMAGQAYCKECSSTSKAVGLGNARCACVGLNRAFQSSGLCPCDPGYVWFDPVTFKSATTNDASDCQPEVYERCSDENMRDHLGQCTEEDDCSGQCGASGGERDTQSGLCVCYGMQQLDEECDQACRDSSDTVSYDASLGSFVTTDANGTSVAVPTSDLDGYYGDVVCNTDDCEVQSMSVSSTSFAGNYGSGAALREARRRRRRLEALGVDPDSESLRRRRHLAEDARRRATSAHAWRTNETLADHSRRVLHEALLSTSRVLEDAEDDASISNPVVCVTLGSTILFDVSNAYYPTYESSSLLNSNADFDYSAFTSLAETASSSATVSSFAFTFTESGLYVFSMSAASDVLTLIKVMDEGTECSTEAAFTPMTSANLNAVGGKLSDDIVLDPDWEVLGGLLGGLSLMIFGVIGAIYYFRKQAWSIKAKKGARYRDRAKHADLDKHAKKGAVFRKGGEASDGPPLRPGAGGARDLDEDDEDLEDLDEEELARQLQRHHDLVEQEFFGQRELVRQLHEAVTHEADELKRLVAASLADHASPNKAKEALHMLLHGSTARRLHDGAAAGAEAEVFRLASQLAVLLEEGGDRMARRVVEEVREATEVALEERGAVPESDTLRRVRGEVDALVRVIHDQLVAGTDAELRRRQNYKAAFEAFAEAHGDVVLPVDVVEKIKTLDGFDDATDAAAHHLAEVLAEFEGRGGHFVAALAKRERQLAADLAPPLSEGANGVLACEQVKLGGVETFADLLDQLAAALRAIFGGFAGGDAAELRRNAAAAKRDEAEAARADLDAAVRAALDDLPQDAKLDEVQNQLRAILEKLSGQPGGATSDQIKDMMDELQKRPVGSPREAHHEIDDVHAIAEEHMKVLEQGLDERLGHEVGKTDLADKDQHIMEEAIAASKAEAAHMLEREKQLHSFRLAELGALEDLDEDAEAILAEKHAAESAALEERLAVAAAAAAAGDDGDGDGDDADEPDSPRGVEVSTHNVSPEEVAEADARAVRAVHQRDLAALKSHLAEEAAHKKAALQRRLAELRAKRLAAGDAEAAVAADEDAETRALAAALADEEAREIAAAESEHAEHLTQLYEGESAAALEAAHAKEHATVSRQLDAQAERARADLETRIAPRRRGRKKRDVEDDLEQKKKAALDALAANHGAEQTHMAASNALKDQLGASPAADAEAERHLAARKLHHDAAGEKAGLEASLDAERRAKELALKARLAARRRAAELDKAHADAVADESERLADAARDRADADPDDVDLQLAAQAAELKAEQADAAATKARDALEALDDADGNDEDALAAELAKSANAARAKLDGDLDAERRRRQAALRARLEAKKRAAENAARQAKLAADDAARGAAEHPDDESLRRMADDLKADAERAAADATAVGDVLAKLDDDEAAANLHGEDDLRSGAAALRDAQAEERAALEAKLLAEQERKQAALAARLDARRKRAEQDLAAAKARADAADAKAALAATDAEVWKGTDDEAAHLLELDEARQAAADARGDVAAAEAAVAGLGDDADDAERDLAAELRAARDREMARLDAALEAERRAKRDALKARLEARRKRAAEDAAAKREDLSHAKEAAAAGDGDAAADVAELERAVADAEDDVKALEKEIDGVDVDLAAMVAAREAEQTRLRERLEADRAAKRKALEARLAAKKQAAAEKQAAYAALVKDQADAVPGSPEEQALKDRAEVARHDVEATKAAVKGAEKALEAVDDGGLRERTAADTAELEARLDAERRAKRDGLRDRLAKRKKAAADAKAAAAALGKSASTPEERARAAEAAADADDQVAAVAELEQELVEQEAVDLEAMRRARELERQKLEDDLSHDRSKRKDALKARLEARRRQAELERANKEAKALAARQDADAAAEAGDAGAAEAEMAEADDGGDDDEARRRAEELRKLRDAELERVRKAMEDDHAGASSSLKARLEARRAKAKADAERKASDAADARERAELAKDTLEDHKGTEAEATLARAAASAEAEAKAMSAAADHAAVALADQEKDDEEALRRQAEELARRRDEELRRLEARADAERARKKDALSARLSAKRKLAEMDAAAKADAAREASDRAKTARELAEKSRGTPLEASTREQADMAEAYADAASDAASAAVEALEALAESEAVEEKAVDSNLLKSAAADAERVTAELAAERDRKKSALQAKLAARRKALEAKANESRDAAEAARALADEAEAGDSNPEELKALKQEAANAEARADMAEEALEHVEEIDEDDDDAAHDATGAGDDSKARARVLLARFRQLHLLRGPARDASRQLHLLLAKEDAEQLSGSDEGAEALETAALLEEERMAAVAEAELAKAQVVELEKAEAAEEYAAVSVMWSGWYSHDDGGESRRRADALKAVHAREVSALEAKIDGEAKKQKDALKARLAARRKSKADGATGAASAPEASDAPASGEAHPHEPSELEQMALQNMQLMAERLAAIEGLLSKQREEAADGGSSADAMARMARERAEAQAALEAKVAAESQARAAALESELAANRDGAAAELEDLGVAGSDVADVLGASHEAALADAAADDAKGDVATADQAFAATMEAAQLTAAARAAGDDEGDLSPDVLDALRKKHEAEKAALDKSLEAEKKRRDARLAERRARRKHAKESGAAVEEDVEDDAAKAQQEEDDKRAALEAKQKLEADKTEALFAKIAKLEEAHAEQTRLLEEAAAREKAANSDRKRASKREAILAKFQGAARAEGLKQIEALEAAPPAEELSRAHEDHAAAVAAVLGEERVDRLSGAAADEQLGKIIADEDQRRQIMEADLKAKRALERNKLKERLKARRAKARAAGEGVADHGEDDDDDALTPEETKEEAEALAALDAELDGAEETARKQREETAKATVAAAEKARQEAAELSAEDAEREAARKAKAEADELAARSKLDALKASHEGEEAAAADALRSRRSSSMNKKLQERLAKRKAELEKASASEEDVAKKLAEEQRLAEVADREALEQQERDADDALRKRREAHERDMAAAQADLARAQEEAAIAATREAAVQAKKLAEQRASASLALVQEEAAAERRRAEKEAKDALKAKQLQALREEAESDAAKAAHTLATQRTEQQSKLQKRLQAKKRRKNVAAADKEEKDKLAAAAHAQRAEEERKALKEKQEKQAAKLKQQMDAEEAQAPWAKTLQFRLEAAGYSADMPLGEVVRVLRGALDEGVVPEADEGAAVEFVLQKRHAAESAALLTKQYAERSKLLASALNDLLDEKAQKRSAIMAEHVGEPERAARFEELDAEFITKQAAMQADVANSVEDHHLAAEAQLRRRHMTEVIETMRFLESLNRPMNPGAVDEQFDEAAHEAELKKMQDDMEAEKAAQLKKIEDERAAAEKRLADDHATKMKELEAEQAAEAERARDDAAKKLAEEKERHAKKLAEASQTASEEEKRRLMEEATKEHDRAEAEIVAQRKEAHAGLKSRLAARKKKRQAQLGAQVAQQNAEASRLQRQVSQEMTLKAELKGAEAAVKRSQGDMSPRIKKKWDLALRSSMSGKAGFEAAAAAATRAAAPASPGPSLADSAAMVAVKSKLENIEQLVGKRDAFTSKLDHIETLVSQLATAQAELAARPPAAGAAPAPAQPPTYQDAEDPRPPGQQNGDSTRPQPALVAVDAADLSAGKRKRFEFGEKLLAMLGVGDSLSLKVAESLPPNGLRGNAFRNSYAYDPERAELHLHLKRLGTFGDVSLVLLHAVSHIKANAADLGDDSSPAFVAEFHRNFKVVTGELAKAEAAAETKAAAPSAPAAAAPATPRPRRGARAAPPLAGRSRGARARPRHFAPVALNDRLAQYAAAANNADFGALMERYAAEADKPENTVSKLEAAEQSSERQLEDERAAAAAKEKDDLKRRIAERRARAAGGSPAKAQATVDVAPADHAAVPAARATLTRAQESSYALDAAHAQAAAKEKEDLKRRIAERRARKGA</sequence>
<feature type="region of interest" description="Disordered" evidence="2">
    <location>
        <begin position="2282"/>
        <end position="2313"/>
    </location>
</feature>
<feature type="compositionally biased region" description="Acidic residues" evidence="2">
    <location>
        <begin position="4653"/>
        <end position="4668"/>
    </location>
</feature>
<name>A0ABR1G9Z0_AURAN</name>
<feature type="compositionally biased region" description="Basic and acidic residues" evidence="2">
    <location>
        <begin position="4472"/>
        <end position="4486"/>
    </location>
</feature>
<feature type="coiled-coil region" evidence="1">
    <location>
        <begin position="2597"/>
        <end position="2629"/>
    </location>
</feature>
<feature type="compositionally biased region" description="Basic and acidic residues" evidence="2">
    <location>
        <begin position="3733"/>
        <end position="3761"/>
    </location>
</feature>
<feature type="region of interest" description="Disordered" evidence="2">
    <location>
        <begin position="3604"/>
        <end position="3623"/>
    </location>
</feature>
<feature type="region of interest" description="Disordered" evidence="2">
    <location>
        <begin position="3961"/>
        <end position="4041"/>
    </location>
</feature>
<feature type="coiled-coil region" evidence="1">
    <location>
        <begin position="4141"/>
        <end position="4168"/>
    </location>
</feature>
<feature type="compositionally biased region" description="Polar residues" evidence="2">
    <location>
        <begin position="5294"/>
        <end position="5306"/>
    </location>
</feature>
<feature type="compositionally biased region" description="Basic and acidic residues" evidence="2">
    <location>
        <begin position="4719"/>
        <end position="4748"/>
    </location>
</feature>
<feature type="compositionally biased region" description="Low complexity" evidence="2">
    <location>
        <begin position="3699"/>
        <end position="3720"/>
    </location>
</feature>
<dbReference type="SUPFAM" id="SSF57184">
    <property type="entry name" value="Growth factor receptor domain"/>
    <property type="match status" value="3"/>
</dbReference>
<feature type="compositionally biased region" description="Basic and acidic residues" evidence="2">
    <location>
        <begin position="5224"/>
        <end position="5235"/>
    </location>
</feature>
<feature type="region of interest" description="Disordered" evidence="2">
    <location>
        <begin position="2787"/>
        <end position="2822"/>
    </location>
</feature>
<organism evidence="5 6">
    <name type="scientific">Aureococcus anophagefferens</name>
    <name type="common">Harmful bloom alga</name>
    <dbReference type="NCBI Taxonomy" id="44056"/>
    <lineage>
        <taxon>Eukaryota</taxon>
        <taxon>Sar</taxon>
        <taxon>Stramenopiles</taxon>
        <taxon>Ochrophyta</taxon>
        <taxon>Pelagophyceae</taxon>
        <taxon>Pelagomonadales</taxon>
        <taxon>Pelagomonadaceae</taxon>
        <taxon>Aureococcus</taxon>
    </lineage>
</organism>
<feature type="domain" description="Elongation factor 1 beta central acidic region eukaryote" evidence="4">
    <location>
        <begin position="4741"/>
        <end position="4768"/>
    </location>
</feature>
<feature type="compositionally biased region" description="Basic and acidic residues" evidence="2">
    <location>
        <begin position="4898"/>
        <end position="4908"/>
    </location>
</feature>
<dbReference type="PANTHER" id="PTHR47236:SF4">
    <property type="entry name" value="GENE 9195-RELATED"/>
    <property type="match status" value="1"/>
</dbReference>
<evidence type="ECO:0000256" key="2">
    <source>
        <dbReference type="SAM" id="MobiDB-lite"/>
    </source>
</evidence>
<dbReference type="PANTHER" id="PTHR47236">
    <property type="entry name" value="GENE, 32742-RELATED-RELATED"/>
    <property type="match status" value="1"/>
</dbReference>
<feature type="domain" description="Elongation factor 1 beta central acidic region eukaryote" evidence="4">
    <location>
        <begin position="3728"/>
        <end position="3753"/>
    </location>
</feature>
<gene>
    <name evidence="5" type="ORF">SO694_0000655</name>
</gene>
<dbReference type="SMART" id="SM01182">
    <property type="entry name" value="EF-1_beta_acid"/>
    <property type="match status" value="11"/>
</dbReference>
<feature type="region of interest" description="Disordered" evidence="2">
    <location>
        <begin position="4226"/>
        <end position="4264"/>
    </location>
</feature>
<feature type="compositionally biased region" description="Low complexity" evidence="2">
    <location>
        <begin position="3938"/>
        <end position="3947"/>
    </location>
</feature>
<feature type="domain" description="Elongation factor 1 beta central acidic region eukaryote" evidence="4">
    <location>
        <begin position="4937"/>
        <end position="4964"/>
    </location>
</feature>
<feature type="region of interest" description="Disordered" evidence="2">
    <location>
        <begin position="4636"/>
        <end position="4845"/>
    </location>
</feature>
<evidence type="ECO:0000313" key="5">
    <source>
        <dbReference type="EMBL" id="KAK7250166.1"/>
    </source>
</evidence>
<feature type="compositionally biased region" description="Basic and acidic residues" evidence="2">
    <location>
        <begin position="4955"/>
        <end position="4972"/>
    </location>
</feature>
<feature type="compositionally biased region" description="Basic and acidic residues" evidence="2">
    <location>
        <begin position="3181"/>
        <end position="3199"/>
    </location>
</feature>
<keyword evidence="3" id="KW-0732">Signal</keyword>
<feature type="compositionally biased region" description="Basic residues" evidence="2">
    <location>
        <begin position="4924"/>
        <end position="4936"/>
    </location>
</feature>
<feature type="domain" description="Elongation factor 1 beta central acidic region eukaryote" evidence="4">
    <location>
        <begin position="4779"/>
        <end position="4806"/>
    </location>
</feature>
<feature type="region of interest" description="Disordered" evidence="2">
    <location>
        <begin position="5353"/>
        <end position="5374"/>
    </location>
</feature>
<evidence type="ECO:0000256" key="3">
    <source>
        <dbReference type="SAM" id="SignalP"/>
    </source>
</evidence>
<keyword evidence="1" id="KW-0175">Coiled coil</keyword>